<feature type="compositionally biased region" description="Low complexity" evidence="1">
    <location>
        <begin position="13"/>
        <end position="22"/>
    </location>
</feature>
<feature type="region of interest" description="Disordered" evidence="1">
    <location>
        <begin position="1"/>
        <end position="65"/>
    </location>
</feature>
<proteinExistence type="predicted"/>
<sequence length="65" mass="7002">MRRWSSEPDVIPARASAASRRSTGLPERSNPFIRLDGRRKPAQSLTKSPRGAGVARGCAGDIIRG</sequence>
<dbReference type="AlphaFoldDB" id="A0A1G6L1T7"/>
<organism evidence="2 3">
    <name type="scientific">Bradyrhizobium brasilense</name>
    <dbReference type="NCBI Taxonomy" id="1419277"/>
    <lineage>
        <taxon>Bacteria</taxon>
        <taxon>Pseudomonadati</taxon>
        <taxon>Pseudomonadota</taxon>
        <taxon>Alphaproteobacteria</taxon>
        <taxon>Hyphomicrobiales</taxon>
        <taxon>Nitrobacteraceae</taxon>
        <taxon>Bradyrhizobium</taxon>
    </lineage>
</organism>
<evidence type="ECO:0000256" key="1">
    <source>
        <dbReference type="SAM" id="MobiDB-lite"/>
    </source>
</evidence>
<reference evidence="2 3" key="1">
    <citation type="submission" date="2016-10" db="EMBL/GenBank/DDBJ databases">
        <authorList>
            <person name="de Groot N.N."/>
        </authorList>
    </citation>
    <scope>NUCLEOTIDE SEQUENCE [LARGE SCALE GENOMIC DNA]</scope>
    <source>
        <strain evidence="2 3">R5</strain>
    </source>
</reference>
<name>A0A1G6L1T7_9BRAD</name>
<evidence type="ECO:0000313" key="2">
    <source>
        <dbReference type="EMBL" id="SDC37058.1"/>
    </source>
</evidence>
<protein>
    <submittedName>
        <fullName evidence="2">Uncharacterized protein</fullName>
    </submittedName>
</protein>
<accession>A0A1G6L1T7</accession>
<gene>
    <name evidence="2" type="ORF">SAMN05216337_1002294</name>
</gene>
<evidence type="ECO:0000313" key="3">
    <source>
        <dbReference type="Proteomes" id="UP000199245"/>
    </source>
</evidence>
<dbReference type="Proteomes" id="UP000199245">
    <property type="component" value="Unassembled WGS sequence"/>
</dbReference>
<dbReference type="EMBL" id="FMZW01000002">
    <property type="protein sequence ID" value="SDC37058.1"/>
    <property type="molecule type" value="Genomic_DNA"/>
</dbReference>